<proteinExistence type="predicted"/>
<name>A0A8H4BDV3_MUCCL</name>
<evidence type="ECO:0000313" key="3">
    <source>
        <dbReference type="Proteomes" id="UP000469890"/>
    </source>
</evidence>
<sequence>MNNLDASLLEVVVVVEGVATVCFGKMVVVDISVIVMVTAGKLLGSISTAVVVAIAVVGVTKLMLLVLISSLNCAVVITKNKALMMNKMMLFFILTVFFGCKMKKEMIESLVLVYILYAIKAA</sequence>
<dbReference type="Proteomes" id="UP000469890">
    <property type="component" value="Unassembled WGS sequence"/>
</dbReference>
<keyword evidence="1" id="KW-0812">Transmembrane</keyword>
<evidence type="ECO:0000256" key="1">
    <source>
        <dbReference type="SAM" id="Phobius"/>
    </source>
</evidence>
<keyword evidence="1" id="KW-1133">Transmembrane helix</keyword>
<organism evidence="2 3">
    <name type="scientific">Mucor circinelloides f. lusitanicus</name>
    <name type="common">Mucor racemosus var. lusitanicus</name>
    <dbReference type="NCBI Taxonomy" id="29924"/>
    <lineage>
        <taxon>Eukaryota</taxon>
        <taxon>Fungi</taxon>
        <taxon>Fungi incertae sedis</taxon>
        <taxon>Mucoromycota</taxon>
        <taxon>Mucoromycotina</taxon>
        <taxon>Mucoromycetes</taxon>
        <taxon>Mucorales</taxon>
        <taxon>Mucorineae</taxon>
        <taxon>Mucoraceae</taxon>
        <taxon>Mucor</taxon>
    </lineage>
</organism>
<reference evidence="2 3" key="1">
    <citation type="submission" date="2019-09" db="EMBL/GenBank/DDBJ databases">
        <authorList>
            <consortium name="DOE Joint Genome Institute"/>
            <person name="Mondo S.J."/>
            <person name="Navarro-Mendoza M.I."/>
            <person name="Perez-Arques C."/>
            <person name="Panchal S."/>
            <person name="Nicolas F.E."/>
            <person name="Ganguly P."/>
            <person name="Pangilinan J."/>
            <person name="Grigoriev I."/>
            <person name="Heitman J."/>
            <person name="Sanya K."/>
            <person name="Garre V."/>
        </authorList>
    </citation>
    <scope>NUCLEOTIDE SEQUENCE [LARGE SCALE GENOMIC DNA]</scope>
    <source>
        <strain evidence="2 3">MU402</strain>
    </source>
</reference>
<comment type="caution">
    <text evidence="2">The sequence shown here is derived from an EMBL/GenBank/DDBJ whole genome shotgun (WGS) entry which is preliminary data.</text>
</comment>
<feature type="transmembrane region" description="Helical" evidence="1">
    <location>
        <begin position="83"/>
        <end position="100"/>
    </location>
</feature>
<accession>A0A8H4BDV3</accession>
<evidence type="ECO:0000313" key="2">
    <source>
        <dbReference type="EMBL" id="KAF1800229.1"/>
    </source>
</evidence>
<dbReference type="AlphaFoldDB" id="A0A8H4BDV3"/>
<protein>
    <submittedName>
        <fullName evidence="2">Uncharacterized protein</fullName>
    </submittedName>
</protein>
<feature type="transmembrane region" description="Helical" evidence="1">
    <location>
        <begin position="49"/>
        <end position="77"/>
    </location>
</feature>
<feature type="transmembrane region" description="Helical" evidence="1">
    <location>
        <begin position="12"/>
        <end position="37"/>
    </location>
</feature>
<gene>
    <name evidence="2" type="ORF">FB192DRAFT_1390660</name>
</gene>
<dbReference type="EMBL" id="JAAECE010000006">
    <property type="protein sequence ID" value="KAF1800229.1"/>
    <property type="molecule type" value="Genomic_DNA"/>
</dbReference>
<keyword evidence="1" id="KW-0472">Membrane</keyword>